<dbReference type="InterPro" id="IPR041698">
    <property type="entry name" value="Methyltransf_25"/>
</dbReference>
<accession>A0A2C6J5D9</accession>
<reference evidence="3 4" key="1">
    <citation type="journal article" date="2017" name="Int. J. Parasitol.">
        <title>The genome of the protozoan parasite Cystoisospora suis and a reverse vaccinology approach to identify vaccine candidates.</title>
        <authorList>
            <person name="Palmieri N."/>
            <person name="Shrestha A."/>
            <person name="Ruttkowski B."/>
            <person name="Beck T."/>
            <person name="Vogl C."/>
            <person name="Tomley F."/>
            <person name="Blake D.P."/>
            <person name="Joachim A."/>
        </authorList>
    </citation>
    <scope>NUCLEOTIDE SEQUENCE [LARGE SCALE GENOMIC DNA]</scope>
    <source>
        <strain evidence="3 4">Wien I</strain>
    </source>
</reference>
<dbReference type="RefSeq" id="XP_067916536.1">
    <property type="nucleotide sequence ID" value="XM_068071488.1"/>
</dbReference>
<feature type="compositionally biased region" description="Acidic residues" evidence="1">
    <location>
        <begin position="65"/>
        <end position="77"/>
    </location>
</feature>
<evidence type="ECO:0000259" key="2">
    <source>
        <dbReference type="Pfam" id="PF13649"/>
    </source>
</evidence>
<gene>
    <name evidence="3" type="ORF">CSUI_011389</name>
</gene>
<feature type="region of interest" description="Disordered" evidence="1">
    <location>
        <begin position="241"/>
        <end position="265"/>
    </location>
</feature>
<dbReference type="Proteomes" id="UP000221165">
    <property type="component" value="Unassembled WGS sequence"/>
</dbReference>
<name>A0A2C6J5D9_9APIC</name>
<dbReference type="AlphaFoldDB" id="A0A2C6J5D9"/>
<evidence type="ECO:0000256" key="1">
    <source>
        <dbReference type="SAM" id="MobiDB-lite"/>
    </source>
</evidence>
<keyword evidence="3" id="KW-0808">Transferase</keyword>
<dbReference type="GO" id="GO:0005737">
    <property type="term" value="C:cytoplasm"/>
    <property type="evidence" value="ECO:0007669"/>
    <property type="project" value="TreeGrafter"/>
</dbReference>
<dbReference type="Pfam" id="PF13649">
    <property type="entry name" value="Methyltransf_25"/>
    <property type="match status" value="1"/>
</dbReference>
<proteinExistence type="predicted"/>
<dbReference type="PANTHER" id="PTHR12843">
    <property type="entry name" value="PROTEIN-LYSINE N-METHYLTRANSFERASE METTL10"/>
    <property type="match status" value="1"/>
</dbReference>
<keyword evidence="4" id="KW-1185">Reference proteome</keyword>
<comment type="caution">
    <text evidence="3">The sequence shown here is derived from an EMBL/GenBank/DDBJ whole genome shotgun (WGS) entry which is preliminary data.</text>
</comment>
<dbReference type="InterPro" id="IPR029063">
    <property type="entry name" value="SAM-dependent_MTases_sf"/>
</dbReference>
<sequence length="265" mass="28048">MALTDASSRERDGVLPAIAGEELPLPARYSYWQSVYEQELAVAQQHSEEDAANGSDGEPLPMSGDNDECSDEGEGEEWFEAQSDAIADWVITSLRCSPFCSPQGEHRIFESSTAAAHTAVCGSDGLTEPPNSSISGLHSIPILDVGCGNGRFLLRLLRRGCQCVVGVDYSTAAIRMASRNISKAARIHGYRNNANVCLAVVDLREAEPSAVDSGVSCADAGCCRLCHKACAGVGTSVSERKREEPGRNEAVPGDAQAMADSGILN</sequence>
<dbReference type="VEuPathDB" id="ToxoDB:CSUI_011389"/>
<dbReference type="GO" id="GO:0016279">
    <property type="term" value="F:protein-lysine N-methyltransferase activity"/>
    <property type="evidence" value="ECO:0007669"/>
    <property type="project" value="TreeGrafter"/>
</dbReference>
<dbReference type="GeneID" id="94434699"/>
<dbReference type="Gene3D" id="3.40.50.150">
    <property type="entry name" value="Vaccinia Virus protein VP39"/>
    <property type="match status" value="1"/>
</dbReference>
<organism evidence="3 4">
    <name type="scientific">Cystoisospora suis</name>
    <dbReference type="NCBI Taxonomy" id="483139"/>
    <lineage>
        <taxon>Eukaryota</taxon>
        <taxon>Sar</taxon>
        <taxon>Alveolata</taxon>
        <taxon>Apicomplexa</taxon>
        <taxon>Conoidasida</taxon>
        <taxon>Coccidia</taxon>
        <taxon>Eucoccidiorida</taxon>
        <taxon>Eimeriorina</taxon>
        <taxon>Sarcocystidae</taxon>
        <taxon>Cystoisospora</taxon>
    </lineage>
</organism>
<protein>
    <submittedName>
        <fullName evidence="3">Methyltransferase domain protein</fullName>
    </submittedName>
</protein>
<dbReference type="SUPFAM" id="SSF53335">
    <property type="entry name" value="S-adenosyl-L-methionine-dependent methyltransferases"/>
    <property type="match status" value="1"/>
</dbReference>
<feature type="domain" description="Methyltransferase" evidence="2">
    <location>
        <begin position="142"/>
        <end position="188"/>
    </location>
</feature>
<dbReference type="CDD" id="cd02440">
    <property type="entry name" value="AdoMet_MTases"/>
    <property type="match status" value="1"/>
</dbReference>
<evidence type="ECO:0000313" key="3">
    <source>
        <dbReference type="EMBL" id="PHJ14801.1"/>
    </source>
</evidence>
<feature type="non-terminal residue" evidence="3">
    <location>
        <position position="265"/>
    </location>
</feature>
<dbReference type="EMBL" id="MIGC01011224">
    <property type="protein sequence ID" value="PHJ14801.1"/>
    <property type="molecule type" value="Genomic_DNA"/>
</dbReference>
<feature type="region of interest" description="Disordered" evidence="1">
    <location>
        <begin position="42"/>
        <end position="77"/>
    </location>
</feature>
<evidence type="ECO:0000313" key="4">
    <source>
        <dbReference type="Proteomes" id="UP000221165"/>
    </source>
</evidence>
<keyword evidence="3" id="KW-0489">Methyltransferase</keyword>
<dbReference type="GO" id="GO:0032259">
    <property type="term" value="P:methylation"/>
    <property type="evidence" value="ECO:0007669"/>
    <property type="project" value="UniProtKB-KW"/>
</dbReference>
<dbReference type="PANTHER" id="PTHR12843:SF5">
    <property type="entry name" value="EEF1A LYSINE METHYLTRANSFERASE 2"/>
    <property type="match status" value="1"/>
</dbReference>